<dbReference type="GO" id="GO:0003677">
    <property type="term" value="F:DNA binding"/>
    <property type="evidence" value="ECO:0007669"/>
    <property type="project" value="UniProtKB-KW"/>
</dbReference>
<evidence type="ECO:0000256" key="3">
    <source>
        <dbReference type="SAM" id="MobiDB-lite"/>
    </source>
</evidence>
<dbReference type="InterPro" id="IPR001005">
    <property type="entry name" value="SANT/Myb"/>
</dbReference>
<dbReference type="GO" id="GO:0016887">
    <property type="term" value="F:ATP hydrolysis activity"/>
    <property type="evidence" value="ECO:0007669"/>
    <property type="project" value="TreeGrafter"/>
</dbReference>
<dbReference type="GO" id="GO:0000785">
    <property type="term" value="C:chromatin"/>
    <property type="evidence" value="ECO:0007669"/>
    <property type="project" value="TreeGrafter"/>
</dbReference>
<sequence length="355" mass="39345">MELSKLFPNYAFNQIIPSEFRGQLKAEEMQKSLVGLELGHRRRKKVRTFQVGMDSLPSSGSSSDDEVESEQSTSQLSDKEIRALVRVIKRFSLPLERIDAIAADAKLPDRTEGELREVVDAVLKGCKPAMEAVANMSDEQQKPTGSKGPVFQYGRLSVAAKPLLQSLQYLEILHQSLPSGGKEARMAFELPFLPKLVAWSCPWDASDDVRLLTGVYEHGYDNWEAIKLDADLGLGSKLLPVSQTERPQASHIRSRVDYLLRMLAKHVQQKSDADSPCGSISRKCKQTDNSAGTVDSKPKHGHRAHRGSDKQTIVSPVRKLPVPKATVKQPASKTLDSRTLKRTKVGEAQSSRPHC</sequence>
<gene>
    <name evidence="6" type="ORF">D915_007435</name>
</gene>
<keyword evidence="2" id="KW-0539">Nucleus</keyword>
<dbReference type="GO" id="GO:0003682">
    <property type="term" value="F:chromatin binding"/>
    <property type="evidence" value="ECO:0007669"/>
    <property type="project" value="TreeGrafter"/>
</dbReference>
<feature type="domain" description="CDH1/2 SANT-Helical linker 1" evidence="4">
    <location>
        <begin position="76"/>
        <end position="158"/>
    </location>
</feature>
<evidence type="ECO:0000259" key="4">
    <source>
        <dbReference type="Pfam" id="PF18375"/>
    </source>
</evidence>
<reference evidence="6" key="1">
    <citation type="submission" date="2019-03" db="EMBL/GenBank/DDBJ databases">
        <title>Improved annotation for the trematode Fasciola hepatica.</title>
        <authorList>
            <person name="Choi Y.-J."/>
            <person name="Martin J."/>
            <person name="Mitreva M."/>
        </authorList>
    </citation>
    <scope>NUCLEOTIDE SEQUENCE [LARGE SCALE GENOMIC DNA]</scope>
</reference>
<feature type="region of interest" description="Disordered" evidence="3">
    <location>
        <begin position="49"/>
        <end position="75"/>
    </location>
</feature>
<organism evidence="6 7">
    <name type="scientific">Fasciola hepatica</name>
    <name type="common">Liver fluke</name>
    <dbReference type="NCBI Taxonomy" id="6192"/>
    <lineage>
        <taxon>Eukaryota</taxon>
        <taxon>Metazoa</taxon>
        <taxon>Spiralia</taxon>
        <taxon>Lophotrochozoa</taxon>
        <taxon>Platyhelminthes</taxon>
        <taxon>Trematoda</taxon>
        <taxon>Digenea</taxon>
        <taxon>Plagiorchiida</taxon>
        <taxon>Echinostomata</taxon>
        <taxon>Echinostomatoidea</taxon>
        <taxon>Fasciolidae</taxon>
        <taxon>Fasciola</taxon>
    </lineage>
</organism>
<protein>
    <submittedName>
        <fullName evidence="6">Chromodomain helicase DNA binding protein 1</fullName>
    </submittedName>
</protein>
<evidence type="ECO:0000256" key="1">
    <source>
        <dbReference type="ARBA" id="ARBA00023125"/>
    </source>
</evidence>
<dbReference type="EMBL" id="JXXN02003359">
    <property type="protein sequence ID" value="THD21659.1"/>
    <property type="molecule type" value="Genomic_DNA"/>
</dbReference>
<dbReference type="Gene3D" id="1.10.10.60">
    <property type="entry name" value="Homeodomain-like"/>
    <property type="match status" value="1"/>
</dbReference>
<evidence type="ECO:0000313" key="6">
    <source>
        <dbReference type="EMBL" id="THD21659.1"/>
    </source>
</evidence>
<dbReference type="Pfam" id="PF18375">
    <property type="entry name" value="CDH1_2_SANT_HL1"/>
    <property type="match status" value="1"/>
</dbReference>
<feature type="region of interest" description="Disordered" evidence="3">
    <location>
        <begin position="271"/>
        <end position="355"/>
    </location>
</feature>
<dbReference type="Proteomes" id="UP000230066">
    <property type="component" value="Unassembled WGS sequence"/>
</dbReference>
<dbReference type="PANTHER" id="PTHR45623:SF14">
    <property type="entry name" value="CHROMODOMAIN-HELICASE-DNA-BINDING PROTEIN 1"/>
    <property type="match status" value="1"/>
</dbReference>
<evidence type="ECO:0000313" key="7">
    <source>
        <dbReference type="Proteomes" id="UP000230066"/>
    </source>
</evidence>
<proteinExistence type="predicted"/>
<dbReference type="CDD" id="cd00167">
    <property type="entry name" value="SANT"/>
    <property type="match status" value="1"/>
</dbReference>
<dbReference type="GO" id="GO:0034728">
    <property type="term" value="P:nucleosome organization"/>
    <property type="evidence" value="ECO:0007669"/>
    <property type="project" value="TreeGrafter"/>
</dbReference>
<evidence type="ECO:0000259" key="5">
    <source>
        <dbReference type="Pfam" id="PF23588"/>
    </source>
</evidence>
<dbReference type="GO" id="GO:0042393">
    <property type="term" value="F:histone binding"/>
    <property type="evidence" value="ECO:0007669"/>
    <property type="project" value="TreeGrafter"/>
</dbReference>
<dbReference type="GO" id="GO:0005634">
    <property type="term" value="C:nucleus"/>
    <property type="evidence" value="ECO:0007669"/>
    <property type="project" value="TreeGrafter"/>
</dbReference>
<comment type="caution">
    <text evidence="6">The sequence shown here is derived from an EMBL/GenBank/DDBJ whole genome shotgun (WGS) entry which is preliminary data.</text>
</comment>
<accession>A0A4E0R137</accession>
<feature type="domain" description="ATP-dependent helicase CHD1-2/hrp3 HTH" evidence="5">
    <location>
        <begin position="186"/>
        <end position="266"/>
    </location>
</feature>
<name>A0A4E0R137_FASHE</name>
<dbReference type="GO" id="GO:0140658">
    <property type="term" value="F:ATP-dependent chromatin remodeler activity"/>
    <property type="evidence" value="ECO:0007669"/>
    <property type="project" value="TreeGrafter"/>
</dbReference>
<keyword evidence="1" id="KW-0238">DNA-binding</keyword>
<dbReference type="Pfam" id="PF23588">
    <property type="entry name" value="HTH_CHD1_Hrp3"/>
    <property type="match status" value="1"/>
</dbReference>
<dbReference type="AlphaFoldDB" id="A0A4E0R137"/>
<dbReference type="Gene3D" id="6.10.140.1440">
    <property type="match status" value="1"/>
</dbReference>
<keyword evidence="7" id="KW-1185">Reference proteome</keyword>
<evidence type="ECO:0000256" key="2">
    <source>
        <dbReference type="ARBA" id="ARBA00023242"/>
    </source>
</evidence>
<dbReference type="InterPro" id="IPR056302">
    <property type="entry name" value="CHD1-2/Hrp3_HTH"/>
</dbReference>
<dbReference type="PANTHER" id="PTHR45623">
    <property type="entry name" value="CHROMODOMAIN-HELICASE-DNA-BINDING PROTEIN 3-RELATED-RELATED"/>
    <property type="match status" value="1"/>
</dbReference>
<dbReference type="InterPro" id="IPR040793">
    <property type="entry name" value="CDH1_2_SANT_HL1"/>
</dbReference>